<protein>
    <submittedName>
        <fullName evidence="1">Uncharacterized protein</fullName>
    </submittedName>
</protein>
<dbReference type="EMBL" id="JAIWYP010000002">
    <property type="protein sequence ID" value="KAH3867490.1"/>
    <property type="molecule type" value="Genomic_DNA"/>
</dbReference>
<evidence type="ECO:0000313" key="2">
    <source>
        <dbReference type="Proteomes" id="UP000828390"/>
    </source>
</evidence>
<proteinExistence type="predicted"/>
<reference evidence="1" key="1">
    <citation type="journal article" date="2019" name="bioRxiv">
        <title>The Genome of the Zebra Mussel, Dreissena polymorpha: A Resource for Invasive Species Research.</title>
        <authorList>
            <person name="McCartney M.A."/>
            <person name="Auch B."/>
            <person name="Kono T."/>
            <person name="Mallez S."/>
            <person name="Zhang Y."/>
            <person name="Obille A."/>
            <person name="Becker A."/>
            <person name="Abrahante J.E."/>
            <person name="Garbe J."/>
            <person name="Badalamenti J.P."/>
            <person name="Herman A."/>
            <person name="Mangelson H."/>
            <person name="Liachko I."/>
            <person name="Sullivan S."/>
            <person name="Sone E.D."/>
            <person name="Koren S."/>
            <person name="Silverstein K.A.T."/>
            <person name="Beckman K.B."/>
            <person name="Gohl D.M."/>
        </authorList>
    </citation>
    <scope>NUCLEOTIDE SEQUENCE</scope>
    <source>
        <strain evidence="1">Duluth1</strain>
        <tissue evidence="1">Whole animal</tissue>
    </source>
</reference>
<organism evidence="1 2">
    <name type="scientific">Dreissena polymorpha</name>
    <name type="common">Zebra mussel</name>
    <name type="synonym">Mytilus polymorpha</name>
    <dbReference type="NCBI Taxonomy" id="45954"/>
    <lineage>
        <taxon>Eukaryota</taxon>
        <taxon>Metazoa</taxon>
        <taxon>Spiralia</taxon>
        <taxon>Lophotrochozoa</taxon>
        <taxon>Mollusca</taxon>
        <taxon>Bivalvia</taxon>
        <taxon>Autobranchia</taxon>
        <taxon>Heteroconchia</taxon>
        <taxon>Euheterodonta</taxon>
        <taxon>Imparidentia</taxon>
        <taxon>Neoheterodontei</taxon>
        <taxon>Myida</taxon>
        <taxon>Dreissenoidea</taxon>
        <taxon>Dreissenidae</taxon>
        <taxon>Dreissena</taxon>
    </lineage>
</organism>
<reference evidence="1" key="2">
    <citation type="submission" date="2020-11" db="EMBL/GenBank/DDBJ databases">
        <authorList>
            <person name="McCartney M.A."/>
            <person name="Auch B."/>
            <person name="Kono T."/>
            <person name="Mallez S."/>
            <person name="Becker A."/>
            <person name="Gohl D.M."/>
            <person name="Silverstein K.A.T."/>
            <person name="Koren S."/>
            <person name="Bechman K.B."/>
            <person name="Herman A."/>
            <person name="Abrahante J.E."/>
            <person name="Garbe J."/>
        </authorList>
    </citation>
    <scope>NUCLEOTIDE SEQUENCE</scope>
    <source>
        <strain evidence="1">Duluth1</strain>
        <tissue evidence="1">Whole animal</tissue>
    </source>
</reference>
<gene>
    <name evidence="1" type="ORF">DPMN_030619</name>
</gene>
<dbReference type="AlphaFoldDB" id="A0A9D4M0A7"/>
<sequence>MLIGKTVTSSVFTRINWTKMFHHEKQFSDQFRGDSTINVWNVTSKVFTNLYINFHEDWTITEASLKKNVPPTGGHVFLPTGTIFELVQDITRTHVLSKCHEDWTIDVNLRPRPLQTTGTIFELVQNISGTNPFQASGTIFELVKDTNATNLLTNFHDDQTIHVASRVLSREKCPNCGHVCQPTGTIFDLIQDIIGTNLLTKKNAPPCFSSIGNHFQTRPDIIGIILLTKFHNDQTINLTTRVLTRKKCHAPWRPWTNLLTKFYDDQTINIAPIGFSTDRNPFELIQNIIGTNVLTKFHEDWTIAVYFRVFTRKCPAPYIICTKLLTKCHEERTINMASRVSTKKMLTPQNARRTKGDYRE</sequence>
<dbReference type="Proteomes" id="UP000828390">
    <property type="component" value="Unassembled WGS sequence"/>
</dbReference>
<accession>A0A9D4M0A7</accession>
<comment type="caution">
    <text evidence="1">The sequence shown here is derived from an EMBL/GenBank/DDBJ whole genome shotgun (WGS) entry which is preliminary data.</text>
</comment>
<evidence type="ECO:0000313" key="1">
    <source>
        <dbReference type="EMBL" id="KAH3867490.1"/>
    </source>
</evidence>
<keyword evidence="2" id="KW-1185">Reference proteome</keyword>
<name>A0A9D4M0A7_DREPO</name>